<comment type="similarity">
    <text evidence="1">Belongs to the sigma-70 factor family. ECF subfamily.</text>
</comment>
<evidence type="ECO:0000256" key="2">
    <source>
        <dbReference type="ARBA" id="ARBA00023015"/>
    </source>
</evidence>
<comment type="caution">
    <text evidence="6">The sequence shown here is derived from an EMBL/GenBank/DDBJ whole genome shotgun (WGS) entry which is preliminary data.</text>
</comment>
<keyword evidence="7" id="KW-1185">Reference proteome</keyword>
<dbReference type="EMBL" id="BLPF01000002">
    <property type="protein sequence ID" value="GFJ82123.1"/>
    <property type="molecule type" value="Genomic_DNA"/>
</dbReference>
<dbReference type="InterPro" id="IPR013249">
    <property type="entry name" value="RNA_pol_sigma70_r4_t2"/>
</dbReference>
<evidence type="ECO:0000313" key="7">
    <source>
        <dbReference type="Proteomes" id="UP000482800"/>
    </source>
</evidence>
<evidence type="ECO:0000256" key="1">
    <source>
        <dbReference type="ARBA" id="ARBA00010641"/>
    </source>
</evidence>
<reference evidence="6 7" key="1">
    <citation type="submission" date="2020-03" db="EMBL/GenBank/DDBJ databases">
        <title>Whole genome shotgun sequence of Phytohabitans houttuyneae NBRC 108639.</title>
        <authorList>
            <person name="Komaki H."/>
            <person name="Tamura T."/>
        </authorList>
    </citation>
    <scope>NUCLEOTIDE SEQUENCE [LARGE SCALE GENOMIC DNA]</scope>
    <source>
        <strain evidence="6 7">NBRC 108639</strain>
    </source>
</reference>
<dbReference type="GO" id="GO:0016987">
    <property type="term" value="F:sigma factor activity"/>
    <property type="evidence" value="ECO:0007669"/>
    <property type="project" value="UniProtKB-KW"/>
</dbReference>
<reference evidence="6 7" key="2">
    <citation type="submission" date="2020-03" db="EMBL/GenBank/DDBJ databases">
        <authorList>
            <person name="Ichikawa N."/>
            <person name="Kimura A."/>
            <person name="Kitahashi Y."/>
            <person name="Uohara A."/>
        </authorList>
    </citation>
    <scope>NUCLEOTIDE SEQUENCE [LARGE SCALE GENOMIC DNA]</scope>
    <source>
        <strain evidence="6 7">NBRC 108639</strain>
    </source>
</reference>
<evidence type="ECO:0000259" key="5">
    <source>
        <dbReference type="Pfam" id="PF08281"/>
    </source>
</evidence>
<protein>
    <recommendedName>
        <fullName evidence="5">RNA polymerase sigma factor 70 region 4 type 2 domain-containing protein</fullName>
    </recommendedName>
</protein>
<dbReference type="InterPro" id="IPR013324">
    <property type="entry name" value="RNA_pol_sigma_r3/r4-like"/>
</dbReference>
<evidence type="ECO:0000256" key="3">
    <source>
        <dbReference type="ARBA" id="ARBA00023082"/>
    </source>
</evidence>
<dbReference type="Gene3D" id="1.10.10.10">
    <property type="entry name" value="Winged helix-like DNA-binding domain superfamily/Winged helix DNA-binding domain"/>
    <property type="match status" value="1"/>
</dbReference>
<dbReference type="SUPFAM" id="SSF88659">
    <property type="entry name" value="Sigma3 and sigma4 domains of RNA polymerase sigma factors"/>
    <property type="match status" value="1"/>
</dbReference>
<dbReference type="RefSeq" id="WP_173062223.1">
    <property type="nucleotide sequence ID" value="NZ_BAABGO010000046.1"/>
</dbReference>
<evidence type="ECO:0000313" key="6">
    <source>
        <dbReference type="EMBL" id="GFJ82123.1"/>
    </source>
</evidence>
<dbReference type="AlphaFoldDB" id="A0A6V8KA69"/>
<sequence>MGPGGDEEAGEVPAVTRPAALPPLFRAAVRADQPVLQRDLLSATARVFTLDTLGPEDNVERREADQTLIAALALDDFAGPRYERFEDELARYGISVLCGWMRSGHIFQRTAACGFALHPTDHELDELYREDTTRKALATMTVALTLPDFRTRALVSGGWRVDGGASLTTYFIRACLYVFPNEYRSWRNQRENWKRQDRLDPALTTPGADHAPDPATMTLAVNRVRDHLAGLPSPTRELIALHLDGYTHAEIAELLGERSARAVEGKLHRWRIEQKRRSQDGGGLGE</sequence>
<gene>
    <name evidence="6" type="ORF">Phou_063030</name>
</gene>
<dbReference type="InterPro" id="IPR036388">
    <property type="entry name" value="WH-like_DNA-bd_sf"/>
</dbReference>
<dbReference type="Pfam" id="PF08281">
    <property type="entry name" value="Sigma70_r4_2"/>
    <property type="match status" value="1"/>
</dbReference>
<proteinExistence type="inferred from homology"/>
<feature type="domain" description="RNA polymerase sigma factor 70 region 4 type 2" evidence="5">
    <location>
        <begin position="225"/>
        <end position="269"/>
    </location>
</feature>
<organism evidence="6 7">
    <name type="scientific">Phytohabitans houttuyneae</name>
    <dbReference type="NCBI Taxonomy" id="1076126"/>
    <lineage>
        <taxon>Bacteria</taxon>
        <taxon>Bacillati</taxon>
        <taxon>Actinomycetota</taxon>
        <taxon>Actinomycetes</taxon>
        <taxon>Micromonosporales</taxon>
        <taxon>Micromonosporaceae</taxon>
    </lineage>
</organism>
<evidence type="ECO:0000256" key="4">
    <source>
        <dbReference type="ARBA" id="ARBA00023163"/>
    </source>
</evidence>
<dbReference type="Proteomes" id="UP000482800">
    <property type="component" value="Unassembled WGS sequence"/>
</dbReference>
<accession>A0A6V8KA69</accession>
<dbReference type="GO" id="GO:0003677">
    <property type="term" value="F:DNA binding"/>
    <property type="evidence" value="ECO:0007669"/>
    <property type="project" value="InterPro"/>
</dbReference>
<dbReference type="GO" id="GO:0006352">
    <property type="term" value="P:DNA-templated transcription initiation"/>
    <property type="evidence" value="ECO:0007669"/>
    <property type="project" value="InterPro"/>
</dbReference>
<name>A0A6V8KA69_9ACTN</name>
<keyword evidence="2" id="KW-0805">Transcription regulation</keyword>
<keyword evidence="3" id="KW-0731">Sigma factor</keyword>
<keyword evidence="4" id="KW-0804">Transcription</keyword>